<dbReference type="Pfam" id="PF23926">
    <property type="entry name" value="LtfC"/>
    <property type="match status" value="1"/>
</dbReference>
<protein>
    <recommendedName>
        <fullName evidence="1">LtfC/p132/Gp6 beta-sandwich domain-containing protein</fullName>
    </recommendedName>
</protein>
<dbReference type="Proteomes" id="UP000294688">
    <property type="component" value="Segment"/>
</dbReference>
<name>A0A482JFK2_9CAUD</name>
<feature type="domain" description="LtfC/p132/Gp6 beta-sandwich" evidence="1">
    <location>
        <begin position="391"/>
        <end position="449"/>
    </location>
</feature>
<dbReference type="EMBL" id="MK494113">
    <property type="protein sequence ID" value="QBP31029.1"/>
    <property type="molecule type" value="Genomic_DNA"/>
</dbReference>
<reference evidence="2 3" key="1">
    <citation type="submission" date="2019-02" db="EMBL/GenBank/DDBJ databases">
        <authorList>
            <person name="Borges K.M."/>
            <person name="Daniels K.G."/>
            <person name="Guerrette L.R."/>
            <person name="Hannigan S.R."/>
            <person name="Hodsdon B.M."/>
            <person name="Krystek B.N."/>
            <person name="Paluszek M.C."/>
            <person name="Pettit J.E."/>
            <person name="Riccardi S.G."/>
            <person name="Rossignol A."/>
            <person name="Verrell S.C."/>
            <person name="Divens A.M."/>
            <person name="Garlena R.A."/>
            <person name="Russell D.A."/>
            <person name="Pope W.H."/>
            <person name="Jacobs-Sera D."/>
            <person name="Hatfull G.F."/>
        </authorList>
    </citation>
    <scope>NUCLEOTIDE SEQUENCE [LARGE SCALE GENOMIC DNA]</scope>
</reference>
<dbReference type="GeneID" id="64871324"/>
<dbReference type="RefSeq" id="YP_010061704.1">
    <property type="nucleotide sequence ID" value="NC_054786.1"/>
</dbReference>
<sequence length="452" mass="49721">MSAIGIEIDQDQLVLTRGRDFRWSFENLDTANQPIAYPPGDLFFAFDTGGEHNCVQQVEVIGADDGEYKLGYDGVLSDPIEYYKSTDTPYDLTIDIRSALENIPAIGAGNVAISSTGLNPVWHLNFTLTGTPQNEIQELSVVNLLGWLGQQLGEGAMVLSYRDSDAEYPISFESNAATIQACLETIPQIGKGNVKVTSTTAGKFNIEYQGLLASRDVDQIKVRAYEANATDWFGGGITGNLLTVLSTKTIQNGRRSVLDGRMMDTLSKKVVEFFNLFDDKQALSLEFVIKDNKTFTIICRSLKGYQAIDLATFDVVFSANTLKTFLSNQILLNGAISTLTVDQYWNHRYTVEFINEAGNRPHPLLVGDASGLSSGITTTPIAPTVRTAYVDRGQSATTLWPFLIEGSMAHLKVESEDADRIPARTRWQLVFLPEGEEFGGDPIARGVVQEQR</sequence>
<evidence type="ECO:0000313" key="3">
    <source>
        <dbReference type="Proteomes" id="UP000294688"/>
    </source>
</evidence>
<accession>A0A482JFK2</accession>
<dbReference type="InterPro" id="IPR055688">
    <property type="entry name" value="LtfC/p132/Gp6_b-sand"/>
</dbReference>
<keyword evidence="3" id="KW-1185">Reference proteome</keyword>
<gene>
    <name evidence="2" type="primary">6</name>
    <name evidence="2" type="ORF">SEA_REFUGE_6</name>
</gene>
<evidence type="ECO:0000313" key="2">
    <source>
        <dbReference type="EMBL" id="QBP31029.1"/>
    </source>
</evidence>
<organism evidence="2 3">
    <name type="scientific">Mycobacterium phage Refuge</name>
    <dbReference type="NCBI Taxonomy" id="2517967"/>
    <lineage>
        <taxon>Viruses</taxon>
        <taxon>Duplodnaviria</taxon>
        <taxon>Heunggongvirae</taxon>
        <taxon>Uroviricota</taxon>
        <taxon>Caudoviricetes</taxon>
        <taxon>Refugevirus</taxon>
        <taxon>Refugevirus refuge</taxon>
    </lineage>
</organism>
<evidence type="ECO:0000259" key="1">
    <source>
        <dbReference type="Pfam" id="PF23926"/>
    </source>
</evidence>
<dbReference type="KEGG" id="vg:64871324"/>
<proteinExistence type="predicted"/>